<dbReference type="SUPFAM" id="SSF52172">
    <property type="entry name" value="CheY-like"/>
    <property type="match status" value="1"/>
</dbReference>
<dbReference type="Pfam" id="PF00072">
    <property type="entry name" value="Response_reg"/>
    <property type="match status" value="1"/>
</dbReference>
<dbReference type="SMART" id="SM00448">
    <property type="entry name" value="REC"/>
    <property type="match status" value="1"/>
</dbReference>
<dbReference type="Proteomes" id="UP000616608">
    <property type="component" value="Unassembled WGS sequence"/>
</dbReference>
<reference evidence="10" key="2">
    <citation type="submission" date="2020-09" db="EMBL/GenBank/DDBJ databases">
        <authorList>
            <person name="Sun Q."/>
            <person name="Zhou Y."/>
        </authorList>
    </citation>
    <scope>NUCLEOTIDE SEQUENCE</scope>
    <source>
        <strain evidence="10">CGMCC 1.15760</strain>
    </source>
</reference>
<keyword evidence="3" id="KW-0805">Transcription regulation</keyword>
<dbReference type="SMART" id="SM00862">
    <property type="entry name" value="Trans_reg_C"/>
    <property type="match status" value="1"/>
</dbReference>
<evidence type="ECO:0000259" key="9">
    <source>
        <dbReference type="PROSITE" id="PS51755"/>
    </source>
</evidence>
<dbReference type="InterPro" id="IPR001789">
    <property type="entry name" value="Sig_transdc_resp-reg_receiver"/>
</dbReference>
<dbReference type="EMBL" id="BMJT01000002">
    <property type="protein sequence ID" value="GGG16362.1"/>
    <property type="molecule type" value="Genomic_DNA"/>
</dbReference>
<reference evidence="10" key="1">
    <citation type="journal article" date="2014" name="Int. J. Syst. Evol. Microbiol.">
        <title>Complete genome sequence of Corynebacterium casei LMG S-19264T (=DSM 44701T), isolated from a smear-ripened cheese.</title>
        <authorList>
            <consortium name="US DOE Joint Genome Institute (JGI-PGF)"/>
            <person name="Walter F."/>
            <person name="Albersmeier A."/>
            <person name="Kalinowski J."/>
            <person name="Ruckert C."/>
        </authorList>
    </citation>
    <scope>NUCLEOTIDE SEQUENCE</scope>
    <source>
        <strain evidence="10">CGMCC 1.15760</strain>
    </source>
</reference>
<proteinExistence type="predicted"/>
<gene>
    <name evidence="10" type="ORF">GCM10007425_08380</name>
</gene>
<dbReference type="PANTHER" id="PTHR48111:SF73">
    <property type="entry name" value="ALKALINE PHOSPHATASE SYNTHESIS TRANSCRIPTIONAL REGULATORY PROTEIN PHOP"/>
    <property type="match status" value="1"/>
</dbReference>
<feature type="domain" description="Response regulatory" evidence="8">
    <location>
        <begin position="3"/>
        <end position="116"/>
    </location>
</feature>
<dbReference type="InterPro" id="IPR039420">
    <property type="entry name" value="WalR-like"/>
</dbReference>
<evidence type="ECO:0000313" key="10">
    <source>
        <dbReference type="EMBL" id="GGG16362.1"/>
    </source>
</evidence>
<feature type="domain" description="OmpR/PhoB-type" evidence="9">
    <location>
        <begin position="124"/>
        <end position="223"/>
    </location>
</feature>
<dbReference type="InterPro" id="IPR011006">
    <property type="entry name" value="CheY-like_superfamily"/>
</dbReference>
<dbReference type="CDD" id="cd00383">
    <property type="entry name" value="trans_reg_C"/>
    <property type="match status" value="1"/>
</dbReference>
<comment type="caution">
    <text evidence="10">The sequence shown here is derived from an EMBL/GenBank/DDBJ whole genome shotgun (WGS) entry which is preliminary data.</text>
</comment>
<dbReference type="PANTHER" id="PTHR48111">
    <property type="entry name" value="REGULATOR OF RPOS"/>
    <property type="match status" value="1"/>
</dbReference>
<evidence type="ECO:0000256" key="2">
    <source>
        <dbReference type="ARBA" id="ARBA00023012"/>
    </source>
</evidence>
<dbReference type="Pfam" id="PF00486">
    <property type="entry name" value="Trans_reg_C"/>
    <property type="match status" value="1"/>
</dbReference>
<dbReference type="FunFam" id="3.40.50.2300:FF:000001">
    <property type="entry name" value="DNA-binding response regulator PhoB"/>
    <property type="match status" value="1"/>
</dbReference>
<dbReference type="PROSITE" id="PS50110">
    <property type="entry name" value="RESPONSE_REGULATORY"/>
    <property type="match status" value="1"/>
</dbReference>
<evidence type="ECO:0000256" key="6">
    <source>
        <dbReference type="PROSITE-ProRule" id="PRU00169"/>
    </source>
</evidence>
<dbReference type="GO" id="GO:0005829">
    <property type="term" value="C:cytosol"/>
    <property type="evidence" value="ECO:0007669"/>
    <property type="project" value="TreeGrafter"/>
</dbReference>
<keyword evidence="1 6" id="KW-0597">Phosphoprotein</keyword>
<feature type="modified residue" description="4-aspartylphosphate" evidence="6">
    <location>
        <position position="52"/>
    </location>
</feature>
<sequence length="223" mass="26192">MSNIVVVDDEQRMLELIEIFLYPHDITCKTFTNGKEALRYLRANEVDAVLLDVMMPGLNGFEICQAIRQFSRVPIIMLTAKSEKQDVIEGLNIGADDYITKPFDEDELVARLQALLRRTQPAERQVIQYQDFVLNMETFTLQYQTTIIPMTVKEFALMKAFLSRPNKAYSREELLYYGWEDETNTDYRTVDSHIRNLRDKLRKKGLPMDDYLLTVWGIGYRWQ</sequence>
<organism evidence="10 11">
    <name type="scientific">Lysinibacillus alkalisoli</name>
    <dbReference type="NCBI Taxonomy" id="1911548"/>
    <lineage>
        <taxon>Bacteria</taxon>
        <taxon>Bacillati</taxon>
        <taxon>Bacillota</taxon>
        <taxon>Bacilli</taxon>
        <taxon>Bacillales</taxon>
        <taxon>Bacillaceae</taxon>
        <taxon>Lysinibacillus</taxon>
    </lineage>
</organism>
<keyword evidence="5" id="KW-0804">Transcription</keyword>
<evidence type="ECO:0000256" key="3">
    <source>
        <dbReference type="ARBA" id="ARBA00023015"/>
    </source>
</evidence>
<dbReference type="InterPro" id="IPR036388">
    <property type="entry name" value="WH-like_DNA-bd_sf"/>
</dbReference>
<evidence type="ECO:0000256" key="7">
    <source>
        <dbReference type="PROSITE-ProRule" id="PRU01091"/>
    </source>
</evidence>
<feature type="DNA-binding region" description="OmpR/PhoB-type" evidence="7">
    <location>
        <begin position="124"/>
        <end position="223"/>
    </location>
</feature>
<dbReference type="Gene3D" id="1.10.10.10">
    <property type="entry name" value="Winged helix-like DNA-binding domain superfamily/Winged helix DNA-binding domain"/>
    <property type="match status" value="1"/>
</dbReference>
<protein>
    <submittedName>
        <fullName evidence="10">DNA-binding response regulator</fullName>
    </submittedName>
</protein>
<dbReference type="RefSeq" id="WP_188613759.1">
    <property type="nucleotide sequence ID" value="NZ_BMJT01000002.1"/>
</dbReference>
<name>A0A917G0D1_9BACI</name>
<dbReference type="InterPro" id="IPR001867">
    <property type="entry name" value="OmpR/PhoB-type_DNA-bd"/>
</dbReference>
<dbReference type="GO" id="GO:0032993">
    <property type="term" value="C:protein-DNA complex"/>
    <property type="evidence" value="ECO:0007669"/>
    <property type="project" value="TreeGrafter"/>
</dbReference>
<accession>A0A917G0D1</accession>
<keyword evidence="2" id="KW-0902">Two-component regulatory system</keyword>
<evidence type="ECO:0000259" key="8">
    <source>
        <dbReference type="PROSITE" id="PS50110"/>
    </source>
</evidence>
<evidence type="ECO:0000256" key="1">
    <source>
        <dbReference type="ARBA" id="ARBA00022553"/>
    </source>
</evidence>
<dbReference type="GO" id="GO:0000976">
    <property type="term" value="F:transcription cis-regulatory region binding"/>
    <property type="evidence" value="ECO:0007669"/>
    <property type="project" value="TreeGrafter"/>
</dbReference>
<dbReference type="Gene3D" id="3.40.50.2300">
    <property type="match status" value="1"/>
</dbReference>
<dbReference type="GO" id="GO:0000156">
    <property type="term" value="F:phosphorelay response regulator activity"/>
    <property type="evidence" value="ECO:0007669"/>
    <property type="project" value="TreeGrafter"/>
</dbReference>
<evidence type="ECO:0000256" key="5">
    <source>
        <dbReference type="ARBA" id="ARBA00023163"/>
    </source>
</evidence>
<dbReference type="GO" id="GO:0006355">
    <property type="term" value="P:regulation of DNA-templated transcription"/>
    <property type="evidence" value="ECO:0007669"/>
    <property type="project" value="InterPro"/>
</dbReference>
<evidence type="ECO:0000256" key="4">
    <source>
        <dbReference type="ARBA" id="ARBA00023125"/>
    </source>
</evidence>
<dbReference type="PROSITE" id="PS51755">
    <property type="entry name" value="OMPR_PHOB"/>
    <property type="match status" value="1"/>
</dbReference>
<keyword evidence="11" id="KW-1185">Reference proteome</keyword>
<dbReference type="CDD" id="cd17574">
    <property type="entry name" value="REC_OmpR"/>
    <property type="match status" value="1"/>
</dbReference>
<dbReference type="AlphaFoldDB" id="A0A917G0D1"/>
<keyword evidence="4 7" id="KW-0238">DNA-binding</keyword>
<evidence type="ECO:0000313" key="11">
    <source>
        <dbReference type="Proteomes" id="UP000616608"/>
    </source>
</evidence>
<dbReference type="Gene3D" id="6.10.250.690">
    <property type="match status" value="1"/>
</dbReference>